<dbReference type="AlphaFoldDB" id="A0AAN9X9V3"/>
<evidence type="ECO:0000313" key="2">
    <source>
        <dbReference type="Proteomes" id="UP001386955"/>
    </source>
</evidence>
<accession>A0AAN9X9V3</accession>
<protein>
    <submittedName>
        <fullName evidence="1">Uncharacterized protein</fullName>
    </submittedName>
</protein>
<organism evidence="1 2">
    <name type="scientific">Psophocarpus tetragonolobus</name>
    <name type="common">Winged bean</name>
    <name type="synonym">Dolichos tetragonolobus</name>
    <dbReference type="NCBI Taxonomy" id="3891"/>
    <lineage>
        <taxon>Eukaryota</taxon>
        <taxon>Viridiplantae</taxon>
        <taxon>Streptophyta</taxon>
        <taxon>Embryophyta</taxon>
        <taxon>Tracheophyta</taxon>
        <taxon>Spermatophyta</taxon>
        <taxon>Magnoliopsida</taxon>
        <taxon>eudicotyledons</taxon>
        <taxon>Gunneridae</taxon>
        <taxon>Pentapetalae</taxon>
        <taxon>rosids</taxon>
        <taxon>fabids</taxon>
        <taxon>Fabales</taxon>
        <taxon>Fabaceae</taxon>
        <taxon>Papilionoideae</taxon>
        <taxon>50 kb inversion clade</taxon>
        <taxon>NPAAA clade</taxon>
        <taxon>indigoferoid/millettioid clade</taxon>
        <taxon>Phaseoleae</taxon>
        <taxon>Psophocarpus</taxon>
    </lineage>
</organism>
<name>A0AAN9X9V3_PSOTE</name>
<reference evidence="1 2" key="1">
    <citation type="submission" date="2024-01" db="EMBL/GenBank/DDBJ databases">
        <title>The genomes of 5 underutilized Papilionoideae crops provide insights into root nodulation and disease resistanc.</title>
        <authorList>
            <person name="Jiang F."/>
        </authorList>
    </citation>
    <scope>NUCLEOTIDE SEQUENCE [LARGE SCALE GENOMIC DNA]</scope>
    <source>
        <strain evidence="1">DUOXIRENSHENG_FW03</strain>
        <tissue evidence="1">Leaves</tissue>
    </source>
</reference>
<sequence>MCSRLRFWLKSDRHCLFNYGHSVVGSARGGFGSISGWRLLEMKERRELVAKCEPSGGVARKSDEEFVKVLRQVHPYISVHTNRVFVLVLSAEIVDSPYLDAFLKVNPSFSYPVPLVQLLQLSSVS</sequence>
<gene>
    <name evidence="1" type="ORF">VNO78_26540</name>
</gene>
<keyword evidence="2" id="KW-1185">Reference proteome</keyword>
<proteinExistence type="predicted"/>
<dbReference type="EMBL" id="JAYMYS010000007">
    <property type="protein sequence ID" value="KAK7386356.1"/>
    <property type="molecule type" value="Genomic_DNA"/>
</dbReference>
<evidence type="ECO:0000313" key="1">
    <source>
        <dbReference type="EMBL" id="KAK7386356.1"/>
    </source>
</evidence>
<comment type="caution">
    <text evidence="1">The sequence shown here is derived from an EMBL/GenBank/DDBJ whole genome shotgun (WGS) entry which is preliminary data.</text>
</comment>
<dbReference type="Proteomes" id="UP001386955">
    <property type="component" value="Unassembled WGS sequence"/>
</dbReference>